<organism evidence="1 2">
    <name type="scientific">Mycena indigotica</name>
    <dbReference type="NCBI Taxonomy" id="2126181"/>
    <lineage>
        <taxon>Eukaryota</taxon>
        <taxon>Fungi</taxon>
        <taxon>Dikarya</taxon>
        <taxon>Basidiomycota</taxon>
        <taxon>Agaricomycotina</taxon>
        <taxon>Agaricomycetes</taxon>
        <taxon>Agaricomycetidae</taxon>
        <taxon>Agaricales</taxon>
        <taxon>Marasmiineae</taxon>
        <taxon>Mycenaceae</taxon>
        <taxon>Mycena</taxon>
    </lineage>
</organism>
<dbReference type="AlphaFoldDB" id="A0A8H6W2Z3"/>
<proteinExistence type="predicted"/>
<sequence length="85" mass="9544">MPLLEQVGAAVVKIYEAVRNSFPWDVACVRTKHTVWIHCKLFRNYAFSSDFSEANTQLILDFSVASVCPCSFSQVTTNGHVAHPR</sequence>
<dbReference type="Proteomes" id="UP000636479">
    <property type="component" value="Unassembled WGS sequence"/>
</dbReference>
<accession>A0A8H6W2Z3</accession>
<protein>
    <submittedName>
        <fullName evidence="1">Ankyrin repeat protein</fullName>
    </submittedName>
</protein>
<dbReference type="GeneID" id="59345848"/>
<gene>
    <name evidence="1" type="ORF">MIND_00660700</name>
</gene>
<dbReference type="RefSeq" id="XP_037218976.1">
    <property type="nucleotide sequence ID" value="XM_037363332.1"/>
</dbReference>
<name>A0A8H6W2Z3_9AGAR</name>
<evidence type="ECO:0000313" key="2">
    <source>
        <dbReference type="Proteomes" id="UP000636479"/>
    </source>
</evidence>
<evidence type="ECO:0000313" key="1">
    <source>
        <dbReference type="EMBL" id="KAF7300976.1"/>
    </source>
</evidence>
<dbReference type="EMBL" id="JACAZF010000006">
    <property type="protein sequence ID" value="KAF7300976.1"/>
    <property type="molecule type" value="Genomic_DNA"/>
</dbReference>
<comment type="caution">
    <text evidence="1">The sequence shown here is derived from an EMBL/GenBank/DDBJ whole genome shotgun (WGS) entry which is preliminary data.</text>
</comment>
<dbReference type="OrthoDB" id="3025736at2759"/>
<keyword evidence="2" id="KW-1185">Reference proteome</keyword>
<reference evidence="1" key="1">
    <citation type="submission" date="2020-05" db="EMBL/GenBank/DDBJ databases">
        <title>Mycena genomes resolve the evolution of fungal bioluminescence.</title>
        <authorList>
            <person name="Tsai I.J."/>
        </authorList>
    </citation>
    <scope>NUCLEOTIDE SEQUENCE</scope>
    <source>
        <strain evidence="1">171206Taipei</strain>
    </source>
</reference>